<dbReference type="EMBL" id="JAGYWB010000009">
    <property type="protein sequence ID" value="KAI0511156.1"/>
    <property type="molecule type" value="Genomic_DNA"/>
</dbReference>
<accession>A0A8T3BDU9</accession>
<dbReference type="AlphaFoldDB" id="A0A8T3BDU9"/>
<evidence type="ECO:0000313" key="2">
    <source>
        <dbReference type="Proteomes" id="UP000829196"/>
    </source>
</evidence>
<comment type="caution">
    <text evidence="1">The sequence shown here is derived from an EMBL/GenBank/DDBJ whole genome shotgun (WGS) entry which is preliminary data.</text>
</comment>
<reference evidence="1" key="1">
    <citation type="journal article" date="2022" name="Front. Genet.">
        <title>Chromosome-Scale Assembly of the Dendrobium nobile Genome Provides Insights Into the Molecular Mechanism of the Biosynthesis of the Medicinal Active Ingredient of Dendrobium.</title>
        <authorList>
            <person name="Xu Q."/>
            <person name="Niu S.-C."/>
            <person name="Li K.-L."/>
            <person name="Zheng P.-J."/>
            <person name="Zhang X.-J."/>
            <person name="Jia Y."/>
            <person name="Liu Y."/>
            <person name="Niu Y.-X."/>
            <person name="Yu L.-H."/>
            <person name="Chen D.-F."/>
            <person name="Zhang G.-Q."/>
        </authorList>
    </citation>
    <scope>NUCLEOTIDE SEQUENCE</scope>
    <source>
        <tissue evidence="1">Leaf</tissue>
    </source>
</reference>
<proteinExistence type="predicted"/>
<dbReference type="Proteomes" id="UP000829196">
    <property type="component" value="Unassembled WGS sequence"/>
</dbReference>
<name>A0A8T3BDU9_DENNO</name>
<protein>
    <submittedName>
        <fullName evidence="1">Uncharacterized protein</fullName>
    </submittedName>
</protein>
<sequence>MSPQSWIHFMEQLLPGQLIYDQYHLSSLMTSFTFSFSNSFTSLKKYYLVILNPKNYCRNFKIFVLNVISIFLLIHADKDKFD</sequence>
<gene>
    <name evidence="1" type="ORF">KFK09_011781</name>
</gene>
<organism evidence="1 2">
    <name type="scientific">Dendrobium nobile</name>
    <name type="common">Orchid</name>
    <dbReference type="NCBI Taxonomy" id="94219"/>
    <lineage>
        <taxon>Eukaryota</taxon>
        <taxon>Viridiplantae</taxon>
        <taxon>Streptophyta</taxon>
        <taxon>Embryophyta</taxon>
        <taxon>Tracheophyta</taxon>
        <taxon>Spermatophyta</taxon>
        <taxon>Magnoliopsida</taxon>
        <taxon>Liliopsida</taxon>
        <taxon>Asparagales</taxon>
        <taxon>Orchidaceae</taxon>
        <taxon>Epidendroideae</taxon>
        <taxon>Malaxideae</taxon>
        <taxon>Dendrobiinae</taxon>
        <taxon>Dendrobium</taxon>
    </lineage>
</organism>
<keyword evidence="2" id="KW-1185">Reference proteome</keyword>
<evidence type="ECO:0000313" key="1">
    <source>
        <dbReference type="EMBL" id="KAI0511156.1"/>
    </source>
</evidence>